<keyword evidence="3" id="KW-1185">Reference proteome</keyword>
<comment type="caution">
    <text evidence="2">The sequence shown here is derived from an EMBL/GenBank/DDBJ whole genome shotgun (WGS) entry which is preliminary data.</text>
</comment>
<feature type="signal peptide" evidence="1">
    <location>
        <begin position="1"/>
        <end position="18"/>
    </location>
</feature>
<dbReference type="Proteomes" id="UP000249547">
    <property type="component" value="Unassembled WGS sequence"/>
</dbReference>
<evidence type="ECO:0000313" key="3">
    <source>
        <dbReference type="Proteomes" id="UP000249547"/>
    </source>
</evidence>
<evidence type="ECO:0000256" key="1">
    <source>
        <dbReference type="SAM" id="SignalP"/>
    </source>
</evidence>
<feature type="chain" id="PRO_5016234691" evidence="1">
    <location>
        <begin position="19"/>
        <end position="127"/>
    </location>
</feature>
<proteinExistence type="predicted"/>
<dbReference type="Pfam" id="PF12098">
    <property type="entry name" value="DUF3574"/>
    <property type="match status" value="1"/>
</dbReference>
<organism evidence="2 3">
    <name type="scientific">Chitinophaga skermanii</name>
    <dbReference type="NCBI Taxonomy" id="331697"/>
    <lineage>
        <taxon>Bacteria</taxon>
        <taxon>Pseudomonadati</taxon>
        <taxon>Bacteroidota</taxon>
        <taxon>Chitinophagia</taxon>
        <taxon>Chitinophagales</taxon>
        <taxon>Chitinophagaceae</taxon>
        <taxon>Chitinophaga</taxon>
    </lineage>
</organism>
<accession>A0A327QQK2</accession>
<evidence type="ECO:0000313" key="2">
    <source>
        <dbReference type="EMBL" id="RAJ06531.1"/>
    </source>
</evidence>
<dbReference type="AlphaFoldDB" id="A0A327QQK2"/>
<dbReference type="EMBL" id="QLLL01000003">
    <property type="protein sequence ID" value="RAJ06531.1"/>
    <property type="molecule type" value="Genomic_DNA"/>
</dbReference>
<protein>
    <submittedName>
        <fullName evidence="2">Uncharacterized protein DUF3574</fullName>
    </submittedName>
</protein>
<dbReference type="RefSeq" id="WP_245952589.1">
    <property type="nucleotide sequence ID" value="NZ_QLLL01000003.1"/>
</dbReference>
<keyword evidence="1" id="KW-0732">Signal</keyword>
<gene>
    <name evidence="2" type="ORF">LX64_01658</name>
</gene>
<name>A0A327QQK2_9BACT</name>
<reference evidence="2 3" key="1">
    <citation type="submission" date="2018-06" db="EMBL/GenBank/DDBJ databases">
        <title>Genomic Encyclopedia of Archaeal and Bacterial Type Strains, Phase II (KMG-II): from individual species to whole genera.</title>
        <authorList>
            <person name="Goeker M."/>
        </authorList>
    </citation>
    <scope>NUCLEOTIDE SEQUENCE [LARGE SCALE GENOMIC DNA]</scope>
    <source>
        <strain evidence="2 3">DSM 23857</strain>
    </source>
</reference>
<dbReference type="InterPro" id="IPR021957">
    <property type="entry name" value="DUF3574"/>
</dbReference>
<dbReference type="PROSITE" id="PS51257">
    <property type="entry name" value="PROKAR_LIPOPROTEIN"/>
    <property type="match status" value="1"/>
</dbReference>
<sequence length="127" mass="14158">MKIVCLLVFSSVILLSCATTQRTDLYFGRNIPTGGQVSNEQWQHFSDSIITHFFPEGYTESDAVGKWQDTKTQVTIAEPTKVVTFVGAKSAKRNKALDSIATAYMKMFAQQAVLRVNAKITMKFVSQ</sequence>